<evidence type="ECO:0000256" key="3">
    <source>
        <dbReference type="ARBA" id="ARBA00023274"/>
    </source>
</evidence>
<feature type="region of interest" description="Disordered" evidence="4">
    <location>
        <begin position="63"/>
        <end position="107"/>
    </location>
</feature>
<reference evidence="5" key="1">
    <citation type="submission" date="2013-12" db="EMBL/GenBank/DDBJ databases">
        <authorList>
            <person name="Omoto C.K."/>
            <person name="Sibley D."/>
            <person name="Venepally P."/>
            <person name="Hadjithomas M."/>
            <person name="Karamycheva S."/>
            <person name="Brunk B."/>
            <person name="Roos D."/>
            <person name="Caler E."/>
            <person name="Lorenzi H."/>
        </authorList>
    </citation>
    <scope>NUCLEOTIDE SEQUENCE</scope>
</reference>
<dbReference type="Gene3D" id="1.10.10.1410">
    <property type="match status" value="1"/>
</dbReference>
<dbReference type="EMBL" id="AFNH02000921">
    <property type="protein sequence ID" value="EZG51804.1"/>
    <property type="molecule type" value="Genomic_DNA"/>
</dbReference>
<dbReference type="PANTHER" id="PTHR21141">
    <property type="entry name" value="60S ACIDIC RIBOSOMAL PROTEIN FAMILY MEMBER"/>
    <property type="match status" value="1"/>
</dbReference>
<dbReference type="GO" id="GO:0003735">
    <property type="term" value="F:structural constituent of ribosome"/>
    <property type="evidence" value="ECO:0007669"/>
    <property type="project" value="InterPro"/>
</dbReference>
<evidence type="ECO:0000256" key="2">
    <source>
        <dbReference type="ARBA" id="ARBA00022980"/>
    </source>
</evidence>
<gene>
    <name evidence="5" type="ORF">GNI_123410</name>
</gene>
<dbReference type="RefSeq" id="XP_011131915.1">
    <property type="nucleotide sequence ID" value="XM_011133613.1"/>
</dbReference>
<organism evidence="5 6">
    <name type="scientific">Gregarina niphandrodes</name>
    <name type="common">Septate eugregarine</name>
    <dbReference type="NCBI Taxonomy" id="110365"/>
    <lineage>
        <taxon>Eukaryota</taxon>
        <taxon>Sar</taxon>
        <taxon>Alveolata</taxon>
        <taxon>Apicomplexa</taxon>
        <taxon>Conoidasida</taxon>
        <taxon>Gregarinasina</taxon>
        <taxon>Eugregarinorida</taxon>
        <taxon>Gregarinidae</taxon>
        <taxon>Gregarina</taxon>
    </lineage>
</organism>
<comment type="similarity">
    <text evidence="1">Belongs to the eukaryotic ribosomal protein P1/P2 family.</text>
</comment>
<dbReference type="VEuPathDB" id="CryptoDB:GNI_123410"/>
<dbReference type="PANTHER" id="PTHR21141:SF5">
    <property type="entry name" value="LARGE RIBOSOMAL SUBUNIT PROTEIN P2"/>
    <property type="match status" value="1"/>
</dbReference>
<dbReference type="HAMAP" id="MF_01478">
    <property type="entry name" value="Ribosomal_L12_arch"/>
    <property type="match status" value="1"/>
</dbReference>
<keyword evidence="2 5" id="KW-0689">Ribosomal protein</keyword>
<dbReference type="InterPro" id="IPR044076">
    <property type="entry name" value="Ribosomal_P2"/>
</dbReference>
<dbReference type="GO" id="GO:0002182">
    <property type="term" value="P:cytoplasmic translational elongation"/>
    <property type="evidence" value="ECO:0007669"/>
    <property type="project" value="InterPro"/>
</dbReference>
<feature type="compositionally biased region" description="Low complexity" evidence="4">
    <location>
        <begin position="72"/>
        <end position="86"/>
    </location>
</feature>
<dbReference type="InterPro" id="IPR027534">
    <property type="entry name" value="Ribosomal_P1/P2"/>
</dbReference>
<dbReference type="InterPro" id="IPR038716">
    <property type="entry name" value="P1/P2_N_sf"/>
</dbReference>
<evidence type="ECO:0000313" key="6">
    <source>
        <dbReference type="Proteomes" id="UP000019763"/>
    </source>
</evidence>
<dbReference type="Pfam" id="PF00428">
    <property type="entry name" value="Ribosomal_60s"/>
    <property type="match status" value="1"/>
</dbReference>
<keyword evidence="3" id="KW-0687">Ribonucleoprotein</keyword>
<dbReference type="GO" id="GO:0022625">
    <property type="term" value="C:cytosolic large ribosomal subunit"/>
    <property type="evidence" value="ECO:0007669"/>
    <property type="project" value="InterPro"/>
</dbReference>
<dbReference type="Proteomes" id="UP000019763">
    <property type="component" value="Unassembled WGS sequence"/>
</dbReference>
<accession>A0A023B2U7</accession>
<evidence type="ECO:0000313" key="5">
    <source>
        <dbReference type="EMBL" id="EZG51804.1"/>
    </source>
</evidence>
<dbReference type="GeneID" id="22914336"/>
<dbReference type="AlphaFoldDB" id="A0A023B2U7"/>
<name>A0A023B2U7_GRENI</name>
<sequence>MVKYVAAALLCHYAGKDVSESNVKAICEAAAAEYVAEDAAPFLEKIGEMGVEAAITEGSSKLASVPAGGAAGAPAAAAGAAEAAPAAEEKKEESDEESEDMNFSLFD</sequence>
<comment type="caution">
    <text evidence="5">The sequence shown here is derived from an EMBL/GenBank/DDBJ whole genome shotgun (WGS) entry which is preliminary data.</text>
</comment>
<dbReference type="OMA" id="LLCHYAG"/>
<proteinExistence type="inferred from homology"/>
<keyword evidence="6" id="KW-1185">Reference proteome</keyword>
<evidence type="ECO:0000256" key="1">
    <source>
        <dbReference type="ARBA" id="ARBA00005436"/>
    </source>
</evidence>
<evidence type="ECO:0000256" key="4">
    <source>
        <dbReference type="SAM" id="MobiDB-lite"/>
    </source>
</evidence>
<protein>
    <submittedName>
        <fullName evidence="5">60s acidic ribosomal protein</fullName>
    </submittedName>
</protein>